<proteinExistence type="inferred from homology"/>
<dbReference type="STRING" id="69222.BG55_13820"/>
<name>A0A014M9R0_9GAMM</name>
<organism evidence="6 7">
    <name type="scientific">Erwinia mallotivora</name>
    <dbReference type="NCBI Taxonomy" id="69222"/>
    <lineage>
        <taxon>Bacteria</taxon>
        <taxon>Pseudomonadati</taxon>
        <taxon>Pseudomonadota</taxon>
        <taxon>Gammaproteobacteria</taxon>
        <taxon>Enterobacterales</taxon>
        <taxon>Erwiniaceae</taxon>
        <taxon>Erwinia</taxon>
    </lineage>
</organism>
<dbReference type="PROSITE" id="PS50931">
    <property type="entry name" value="HTH_LYSR"/>
    <property type="match status" value="1"/>
</dbReference>
<evidence type="ECO:0000256" key="4">
    <source>
        <dbReference type="ARBA" id="ARBA00023163"/>
    </source>
</evidence>
<dbReference type="Pfam" id="PF00126">
    <property type="entry name" value="HTH_1"/>
    <property type="match status" value="1"/>
</dbReference>
<dbReference type="Pfam" id="PF03466">
    <property type="entry name" value="LysR_substrate"/>
    <property type="match status" value="1"/>
</dbReference>
<comment type="caution">
    <text evidence="6">The sequence shown here is derived from an EMBL/GenBank/DDBJ whole genome shotgun (WGS) entry which is preliminary data.</text>
</comment>
<dbReference type="AlphaFoldDB" id="A0A014M9R0"/>
<dbReference type="InterPro" id="IPR005119">
    <property type="entry name" value="LysR_subst-bd"/>
</dbReference>
<evidence type="ECO:0000259" key="5">
    <source>
        <dbReference type="PROSITE" id="PS50931"/>
    </source>
</evidence>
<dbReference type="GO" id="GO:0003700">
    <property type="term" value="F:DNA-binding transcription factor activity"/>
    <property type="evidence" value="ECO:0007669"/>
    <property type="project" value="InterPro"/>
</dbReference>
<dbReference type="EMBL" id="JFHN01000053">
    <property type="protein sequence ID" value="EXU74814.1"/>
    <property type="molecule type" value="Genomic_DNA"/>
</dbReference>
<dbReference type="InterPro" id="IPR036388">
    <property type="entry name" value="WH-like_DNA-bd_sf"/>
</dbReference>
<dbReference type="RefSeq" id="WP_034938288.1">
    <property type="nucleotide sequence ID" value="NZ_JFHN01000053.1"/>
</dbReference>
<evidence type="ECO:0000256" key="3">
    <source>
        <dbReference type="ARBA" id="ARBA00023125"/>
    </source>
</evidence>
<dbReference type="OrthoDB" id="6988449at2"/>
<accession>A0A014M9R0</accession>
<evidence type="ECO:0000256" key="1">
    <source>
        <dbReference type="ARBA" id="ARBA00009437"/>
    </source>
</evidence>
<comment type="similarity">
    <text evidence="1">Belongs to the LysR transcriptional regulatory family.</text>
</comment>
<evidence type="ECO:0000313" key="7">
    <source>
        <dbReference type="Proteomes" id="UP000019918"/>
    </source>
</evidence>
<dbReference type="PANTHER" id="PTHR30126">
    <property type="entry name" value="HTH-TYPE TRANSCRIPTIONAL REGULATOR"/>
    <property type="match status" value="1"/>
</dbReference>
<dbReference type="SUPFAM" id="SSF53850">
    <property type="entry name" value="Periplasmic binding protein-like II"/>
    <property type="match status" value="1"/>
</dbReference>
<dbReference type="Proteomes" id="UP000019918">
    <property type="component" value="Unassembled WGS sequence"/>
</dbReference>
<dbReference type="InterPro" id="IPR036390">
    <property type="entry name" value="WH_DNA-bd_sf"/>
</dbReference>
<gene>
    <name evidence="6" type="ORF">BG55_13820</name>
</gene>
<sequence length="289" mass="32437">MHKTTLEQWSLLSEVVAQGSFARAAEVTHRSQSSVSYNLAILQERLGVTLLEPQGRRTVLTPAGELLLAQVRPLLATFHSVEAWASSVREGFRTRLDLLVDTIFPRSILFPVLRRFQQIHPHTQINLSEVLESHANDSSDADVMIVTRRQDLTGRGEWLMNVNFVAVAQRDHPLLQQDGPIHEELLAQYPLIRIADRKEIAHGSGESWSFSTIEAAIEAVMHQVGYGWLPAERISSELTSGQLKRLPLQSGVLRATPLHLLVKKDLITLDPQMLTLLDLFREAVKENGD</sequence>
<protein>
    <submittedName>
        <fullName evidence="6">LysR family transcriptional regulator</fullName>
    </submittedName>
</protein>
<dbReference type="Gene3D" id="3.40.190.290">
    <property type="match status" value="1"/>
</dbReference>
<dbReference type="PATRIC" id="fig|69222.5.peg.2836"/>
<keyword evidence="2" id="KW-0805">Transcription regulation</keyword>
<dbReference type="SUPFAM" id="SSF46785">
    <property type="entry name" value="Winged helix' DNA-binding domain"/>
    <property type="match status" value="1"/>
</dbReference>
<reference evidence="6 7" key="1">
    <citation type="submission" date="2014-02" db="EMBL/GenBank/DDBJ databases">
        <title>Draft genome of Erwinia mallotivora strain BT-MARDI, a papaya dieback pathogen.</title>
        <authorList>
            <person name="Redzuan R."/>
            <person name="Abu Bakar N."/>
            <person name="Badrun R."/>
            <person name="Mohd Raih M.F."/>
            <person name="Rozano L."/>
            <person name="Mat Amin N."/>
        </authorList>
    </citation>
    <scope>NUCLEOTIDE SEQUENCE [LARGE SCALE GENOMIC DNA]</scope>
    <source>
        <strain evidence="6 7">BT-MARDI</strain>
    </source>
</reference>
<keyword evidence="4" id="KW-0804">Transcription</keyword>
<dbReference type="GO" id="GO:0000976">
    <property type="term" value="F:transcription cis-regulatory region binding"/>
    <property type="evidence" value="ECO:0007669"/>
    <property type="project" value="TreeGrafter"/>
</dbReference>
<evidence type="ECO:0000313" key="6">
    <source>
        <dbReference type="EMBL" id="EXU74814.1"/>
    </source>
</evidence>
<keyword evidence="3" id="KW-0238">DNA-binding</keyword>
<dbReference type="Gene3D" id="1.10.10.10">
    <property type="entry name" value="Winged helix-like DNA-binding domain superfamily/Winged helix DNA-binding domain"/>
    <property type="match status" value="1"/>
</dbReference>
<keyword evidence="7" id="KW-1185">Reference proteome</keyword>
<feature type="domain" description="HTH lysR-type" evidence="5">
    <location>
        <begin position="4"/>
        <end position="61"/>
    </location>
</feature>
<dbReference type="PANTHER" id="PTHR30126:SF91">
    <property type="entry name" value="LYSR FAMILY TRANSCRIPTIONAL REGULATOR"/>
    <property type="match status" value="1"/>
</dbReference>
<evidence type="ECO:0000256" key="2">
    <source>
        <dbReference type="ARBA" id="ARBA00023015"/>
    </source>
</evidence>
<dbReference type="InterPro" id="IPR000847">
    <property type="entry name" value="LysR_HTH_N"/>
</dbReference>